<name>A0ABN7PPC7_TIMPD</name>
<evidence type="ECO:0000313" key="2">
    <source>
        <dbReference type="Proteomes" id="UP001153148"/>
    </source>
</evidence>
<dbReference type="EMBL" id="CAJPIN010111820">
    <property type="protein sequence ID" value="CAG2069007.1"/>
    <property type="molecule type" value="Genomic_DNA"/>
</dbReference>
<keyword evidence="2" id="KW-1185">Reference proteome</keyword>
<gene>
    <name evidence="1" type="ORF">TPAB3V08_LOCUS15950</name>
</gene>
<dbReference type="PANTHER" id="PTHR12484:SF4">
    <property type="entry name" value="A-KINASE ANCHOR PROTEIN 17A"/>
    <property type="match status" value="1"/>
</dbReference>
<proteinExistence type="predicted"/>
<protein>
    <submittedName>
        <fullName evidence="1">Uncharacterized protein</fullName>
    </submittedName>
</protein>
<dbReference type="InterPro" id="IPR056852">
    <property type="entry name" value="AK17A/B"/>
</dbReference>
<dbReference type="Pfam" id="PF25015">
    <property type="entry name" value="RBD_AKAP-17A"/>
    <property type="match status" value="2"/>
</dbReference>
<reference evidence="1" key="1">
    <citation type="submission" date="2021-03" db="EMBL/GenBank/DDBJ databases">
        <authorList>
            <person name="Tran Van P."/>
        </authorList>
    </citation>
    <scope>NUCLEOTIDE SEQUENCE</scope>
</reference>
<evidence type="ECO:0000313" key="1">
    <source>
        <dbReference type="EMBL" id="CAG2069007.1"/>
    </source>
</evidence>
<feature type="non-terminal residue" evidence="1">
    <location>
        <position position="78"/>
    </location>
</feature>
<organism evidence="1 2">
    <name type="scientific">Timema podura</name>
    <name type="common">Walking stick</name>
    <dbReference type="NCBI Taxonomy" id="61482"/>
    <lineage>
        <taxon>Eukaryota</taxon>
        <taxon>Metazoa</taxon>
        <taxon>Ecdysozoa</taxon>
        <taxon>Arthropoda</taxon>
        <taxon>Hexapoda</taxon>
        <taxon>Insecta</taxon>
        <taxon>Pterygota</taxon>
        <taxon>Neoptera</taxon>
        <taxon>Polyneoptera</taxon>
        <taxon>Phasmatodea</taxon>
        <taxon>Timematodea</taxon>
        <taxon>Timematoidea</taxon>
        <taxon>Timematidae</taxon>
        <taxon>Timema</taxon>
    </lineage>
</organism>
<dbReference type="Proteomes" id="UP001153148">
    <property type="component" value="Unassembled WGS sequence"/>
</dbReference>
<sequence length="78" mass="9065">MNEMKPGERPDTIHISNLPCKWFASKQDRKETKDVPKLSFEGYVQFKEYVCFVKAMDALRGMKLLYKEGDKAFTASIK</sequence>
<comment type="caution">
    <text evidence="1">The sequence shown here is derived from an EMBL/GenBank/DDBJ whole genome shotgun (WGS) entry which is preliminary data.</text>
</comment>
<dbReference type="PANTHER" id="PTHR12484">
    <property type="entry name" value="B-LYMPHOCYTE ANTIGEN-RELATED"/>
    <property type="match status" value="1"/>
</dbReference>
<accession>A0ABN7PPC7</accession>